<reference evidence="3 4" key="1">
    <citation type="submission" date="2022-06" db="EMBL/GenBank/DDBJ databases">
        <title>Genomic Encyclopedia of Archaeal and Bacterial Type Strains, Phase II (KMG-II): from individual species to whole genera.</title>
        <authorList>
            <person name="Goeker M."/>
        </authorList>
    </citation>
    <scope>NUCLEOTIDE SEQUENCE [LARGE SCALE GENOMIC DNA]</scope>
    <source>
        <strain evidence="3 4">DSM 44693</strain>
    </source>
</reference>
<feature type="region of interest" description="Disordered" evidence="1">
    <location>
        <begin position="93"/>
        <end position="121"/>
    </location>
</feature>
<organism evidence="3 4">
    <name type="scientific">Williamsia maris</name>
    <dbReference type="NCBI Taxonomy" id="72806"/>
    <lineage>
        <taxon>Bacteria</taxon>
        <taxon>Bacillati</taxon>
        <taxon>Actinomycetota</taxon>
        <taxon>Actinomycetes</taxon>
        <taxon>Mycobacteriales</taxon>
        <taxon>Nocardiaceae</taxon>
        <taxon>Williamsia</taxon>
    </lineage>
</organism>
<feature type="transmembrane region" description="Helical" evidence="2">
    <location>
        <begin position="31"/>
        <end position="53"/>
    </location>
</feature>
<evidence type="ECO:0000256" key="1">
    <source>
        <dbReference type="SAM" id="MobiDB-lite"/>
    </source>
</evidence>
<feature type="transmembrane region" description="Helical" evidence="2">
    <location>
        <begin position="65"/>
        <end position="88"/>
    </location>
</feature>
<accession>A0ABT1HK18</accession>
<keyword evidence="2" id="KW-0472">Membrane</keyword>
<name>A0ABT1HK18_9NOCA</name>
<evidence type="ECO:0000313" key="3">
    <source>
        <dbReference type="EMBL" id="MCP2178292.1"/>
    </source>
</evidence>
<evidence type="ECO:0000256" key="2">
    <source>
        <dbReference type="SAM" id="Phobius"/>
    </source>
</evidence>
<comment type="caution">
    <text evidence="3">The sequence shown here is derived from an EMBL/GenBank/DDBJ whole genome shotgun (WGS) entry which is preliminary data.</text>
</comment>
<keyword evidence="2" id="KW-1133">Transmembrane helix</keyword>
<dbReference type="Proteomes" id="UP001206895">
    <property type="component" value="Unassembled WGS sequence"/>
</dbReference>
<proteinExistence type="predicted"/>
<evidence type="ECO:0008006" key="5">
    <source>
        <dbReference type="Google" id="ProtNLM"/>
    </source>
</evidence>
<evidence type="ECO:0000313" key="4">
    <source>
        <dbReference type="Proteomes" id="UP001206895"/>
    </source>
</evidence>
<protein>
    <recommendedName>
        <fullName evidence="5">Sap-like sulfolipid-1-addressing protein</fullName>
    </recommendedName>
</protein>
<keyword evidence="2" id="KW-0812">Transmembrane</keyword>
<dbReference type="RefSeq" id="WP_253663224.1">
    <property type="nucleotide sequence ID" value="NZ_BAAAJQ010000003.1"/>
</dbReference>
<sequence>MTMTAIVLLVALAVLPAALHPIARRHRVTPVLFAASVTLVLLAATAIVAGIAGPADGVGARIAQCAAVIAAVTGGGAVVRSVLVLGGVDPWRSDTPMSTDESVSPTPTPDDPDSTEPLAAPPLRGGRVIGFLERGAVAVTLIVGWPEGLAIILAVKGLARYPELRESHAGEQFIIGTFGSVLYAVAVAGTAHLIVS</sequence>
<feature type="transmembrane region" description="Helical" evidence="2">
    <location>
        <begin position="136"/>
        <end position="161"/>
    </location>
</feature>
<feature type="transmembrane region" description="Helical" evidence="2">
    <location>
        <begin position="173"/>
        <end position="195"/>
    </location>
</feature>
<keyword evidence="4" id="KW-1185">Reference proteome</keyword>
<gene>
    <name evidence="3" type="ORF">LX13_004133</name>
</gene>
<dbReference type="EMBL" id="JAMTCJ010000004">
    <property type="protein sequence ID" value="MCP2178292.1"/>
    <property type="molecule type" value="Genomic_DNA"/>
</dbReference>